<evidence type="ECO:0000313" key="2">
    <source>
        <dbReference type="Proteomes" id="UP001479606"/>
    </source>
</evidence>
<dbReference type="RefSeq" id="WP_342301117.1">
    <property type="nucleotide sequence ID" value="NZ_JBCEVZ010000084.1"/>
</dbReference>
<feature type="non-terminal residue" evidence="1">
    <location>
        <position position="1"/>
    </location>
</feature>
<name>A0ABU9M0P4_9BACT</name>
<gene>
    <name evidence="1" type="ORF">AAFH49_20540</name>
</gene>
<proteinExistence type="predicted"/>
<dbReference type="Proteomes" id="UP001479606">
    <property type="component" value="Unassembled WGS sequence"/>
</dbReference>
<reference evidence="1 2" key="1">
    <citation type="journal article" date="2018" name="Arch. Microbiol.">
        <title>Hymenobacter segetis sp. nov., isolated from soil.</title>
        <authorList>
            <person name="Ten L.N."/>
            <person name="Lim S.J."/>
            <person name="Kim B.O."/>
            <person name="Kang I.K."/>
            <person name="Jung H.Y."/>
        </authorList>
    </citation>
    <scope>NUCLEOTIDE SEQUENCE [LARGE SCALE GENOMIC DNA]</scope>
    <source>
        <strain evidence="1 2">S7-3-11</strain>
    </source>
</reference>
<dbReference type="EMBL" id="JBCEVZ010000084">
    <property type="protein sequence ID" value="MEL5996609.1"/>
    <property type="molecule type" value="Genomic_DNA"/>
</dbReference>
<comment type="caution">
    <text evidence="1">The sequence shown here is derived from an EMBL/GenBank/DDBJ whole genome shotgun (WGS) entry which is preliminary data.</text>
</comment>
<organism evidence="1 2">
    <name type="scientific">Hymenobacter segetis</name>
    <dbReference type="NCBI Taxonomy" id="2025509"/>
    <lineage>
        <taxon>Bacteria</taxon>
        <taxon>Pseudomonadati</taxon>
        <taxon>Bacteroidota</taxon>
        <taxon>Cytophagia</taxon>
        <taxon>Cytophagales</taxon>
        <taxon>Hymenobacteraceae</taxon>
        <taxon>Hymenobacter</taxon>
    </lineage>
</organism>
<protein>
    <submittedName>
        <fullName evidence="1">Uncharacterized protein</fullName>
    </submittedName>
</protein>
<accession>A0ABU9M0P4</accession>
<evidence type="ECO:0000313" key="1">
    <source>
        <dbReference type="EMBL" id="MEL5996609.1"/>
    </source>
</evidence>
<sequence length="139" mass="14946">LLNTPRTGTSLIAGRIFAVSFFLYRTVSRLQMPAILYQPAATPQSVSDQGLWTPGLTPEFQGAADLVPGLLRCSPKLVDVLANGPGYIVYSVFDCEDEINPAAMEVVGKLTGQSFDIENEDEILRGPVLVVLAGHTQTP</sequence>
<keyword evidence="2" id="KW-1185">Reference proteome</keyword>